<keyword evidence="4" id="KW-0812">Transmembrane</keyword>
<keyword evidence="7" id="KW-0547">Nucleotide-binding</keyword>
<dbReference type="Proteomes" id="UP000563898">
    <property type="component" value="Unassembled WGS sequence"/>
</dbReference>
<keyword evidence="3" id="KW-0902">Two-component regulatory system</keyword>
<dbReference type="EMBL" id="JAAXPC010000017">
    <property type="protein sequence ID" value="NKY04301.1"/>
    <property type="molecule type" value="Genomic_DNA"/>
</dbReference>
<evidence type="ECO:0000256" key="1">
    <source>
        <dbReference type="ARBA" id="ARBA00022679"/>
    </source>
</evidence>
<protein>
    <submittedName>
        <fullName evidence="7">ATP-binding protein</fullName>
    </submittedName>
</protein>
<keyword evidence="1" id="KW-0808">Transferase</keyword>
<dbReference type="GO" id="GO:0000160">
    <property type="term" value="P:phosphorelay signal transduction system"/>
    <property type="evidence" value="ECO:0007669"/>
    <property type="project" value="UniProtKB-KW"/>
</dbReference>
<dbReference type="PANTHER" id="PTHR24421">
    <property type="entry name" value="NITRATE/NITRITE SENSOR PROTEIN NARX-RELATED"/>
    <property type="match status" value="1"/>
</dbReference>
<feature type="transmembrane region" description="Helical" evidence="4">
    <location>
        <begin position="65"/>
        <end position="87"/>
    </location>
</feature>
<comment type="caution">
    <text evidence="7">The sequence shown here is derived from an EMBL/GenBank/DDBJ whole genome shotgun (WGS) entry which is preliminary data.</text>
</comment>
<dbReference type="AlphaFoldDB" id="A0A846WV56"/>
<dbReference type="InterPro" id="IPR045975">
    <property type="entry name" value="DUF5931"/>
</dbReference>
<name>A0A846WV56_9ACTN</name>
<evidence type="ECO:0000256" key="3">
    <source>
        <dbReference type="ARBA" id="ARBA00023012"/>
    </source>
</evidence>
<keyword evidence="4" id="KW-0472">Membrane</keyword>
<proteinExistence type="predicted"/>
<dbReference type="NCBIfam" id="NF047322">
    <property type="entry name" value="HK_morpho_MacS"/>
    <property type="match status" value="1"/>
</dbReference>
<dbReference type="Pfam" id="PF02518">
    <property type="entry name" value="HATPase_c"/>
    <property type="match status" value="1"/>
</dbReference>
<organism evidence="7 8">
    <name type="scientific">Gordonia polyisoprenivorans</name>
    <dbReference type="NCBI Taxonomy" id="84595"/>
    <lineage>
        <taxon>Bacteria</taxon>
        <taxon>Bacillati</taxon>
        <taxon>Actinomycetota</taxon>
        <taxon>Actinomycetes</taxon>
        <taxon>Mycobacteriales</taxon>
        <taxon>Gordoniaceae</taxon>
        <taxon>Gordonia</taxon>
    </lineage>
</organism>
<dbReference type="PANTHER" id="PTHR24421:SF61">
    <property type="entry name" value="OXYGEN SENSOR HISTIDINE KINASE NREB"/>
    <property type="match status" value="1"/>
</dbReference>
<evidence type="ECO:0000259" key="6">
    <source>
        <dbReference type="Pfam" id="PF19354"/>
    </source>
</evidence>
<sequence>MPKSPQSVTPVSTGLDRIFSPWLRVDDLDPVGPLWRAAQIFRLASFCYALGFQIVVNHDLDRPGLTWALFGLLAVANIWWAAGYLVGFGRRWWFVASEVAVSAVMMLSTSYVADMAWVANNQTWPTTLWMTNCVLSSALLGGPWWGLLGGAAVGLTNFYVKGEIILNFGRNATALLLLMTGMAIGLAASRARVTHERLTIAIRAAAQAAERERLAREVHDGVLQVLALVARRGTEIGGETAQLAALAAQQEQRLRRLIAARPVDGGSDAQTDLAGALQALAADGVSVSAPPDPVPLPATVLAEVMSAIDNILTNSALHAGPEAHSYVLLEDLDDEVIISVRDTGVGIAPGRLAQARSEGRMGIDRSIVGRIEHLGGRAQLHSAPGMGTEWELTIPVEKGRRR</sequence>
<gene>
    <name evidence="7" type="ORF">HGA05_22295</name>
</gene>
<evidence type="ECO:0000256" key="4">
    <source>
        <dbReference type="SAM" id="Phobius"/>
    </source>
</evidence>
<keyword evidence="7" id="KW-0067">ATP-binding</keyword>
<evidence type="ECO:0000313" key="8">
    <source>
        <dbReference type="Proteomes" id="UP000563898"/>
    </source>
</evidence>
<dbReference type="InterPro" id="IPR036890">
    <property type="entry name" value="HATPase_C_sf"/>
</dbReference>
<feature type="transmembrane region" description="Helical" evidence="4">
    <location>
        <begin position="139"/>
        <end position="160"/>
    </location>
</feature>
<dbReference type="Gene3D" id="3.30.565.10">
    <property type="entry name" value="Histidine kinase-like ATPase, C-terminal domain"/>
    <property type="match status" value="1"/>
</dbReference>
<feature type="transmembrane region" description="Helical" evidence="4">
    <location>
        <begin position="172"/>
        <end position="189"/>
    </location>
</feature>
<dbReference type="GO" id="GO:0016301">
    <property type="term" value="F:kinase activity"/>
    <property type="evidence" value="ECO:0007669"/>
    <property type="project" value="UniProtKB-KW"/>
</dbReference>
<evidence type="ECO:0000256" key="2">
    <source>
        <dbReference type="ARBA" id="ARBA00022777"/>
    </source>
</evidence>
<evidence type="ECO:0000259" key="5">
    <source>
        <dbReference type="Pfam" id="PF02518"/>
    </source>
</evidence>
<accession>A0A846WV56</accession>
<dbReference type="InterPro" id="IPR003594">
    <property type="entry name" value="HATPase_dom"/>
</dbReference>
<dbReference type="InterPro" id="IPR050482">
    <property type="entry name" value="Sensor_HK_TwoCompSys"/>
</dbReference>
<keyword evidence="4" id="KW-1133">Transmembrane helix</keyword>
<feature type="domain" description="Histidine kinase/HSP90-like ATPase" evidence="5">
    <location>
        <begin position="304"/>
        <end position="397"/>
    </location>
</feature>
<reference evidence="7 8" key="1">
    <citation type="submission" date="2020-04" db="EMBL/GenBank/DDBJ databases">
        <title>MicrobeNet Type strains.</title>
        <authorList>
            <person name="Nicholson A.C."/>
        </authorList>
    </citation>
    <scope>NUCLEOTIDE SEQUENCE [LARGE SCALE GENOMIC DNA]</scope>
    <source>
        <strain evidence="7 8">ATCC BAA-14</strain>
    </source>
</reference>
<keyword evidence="2" id="KW-0418">Kinase</keyword>
<feature type="transmembrane region" description="Helical" evidence="4">
    <location>
        <begin position="99"/>
        <end position="119"/>
    </location>
</feature>
<dbReference type="GO" id="GO:0005524">
    <property type="term" value="F:ATP binding"/>
    <property type="evidence" value="ECO:0007669"/>
    <property type="project" value="UniProtKB-KW"/>
</dbReference>
<feature type="domain" description="DUF5931" evidence="6">
    <location>
        <begin position="33"/>
        <end position="196"/>
    </location>
</feature>
<dbReference type="RefSeq" id="WP_006369940.1">
    <property type="nucleotide sequence ID" value="NZ_JAAXPC010000017.1"/>
</dbReference>
<dbReference type="Pfam" id="PF19354">
    <property type="entry name" value="DUF5931"/>
    <property type="match status" value="1"/>
</dbReference>
<dbReference type="SUPFAM" id="SSF55874">
    <property type="entry name" value="ATPase domain of HSP90 chaperone/DNA topoisomerase II/histidine kinase"/>
    <property type="match status" value="1"/>
</dbReference>
<evidence type="ECO:0000313" key="7">
    <source>
        <dbReference type="EMBL" id="NKY04301.1"/>
    </source>
</evidence>